<dbReference type="InterPro" id="IPR004113">
    <property type="entry name" value="FAD-bd_oxidored_4_C"/>
</dbReference>
<evidence type="ECO:0000256" key="5">
    <source>
        <dbReference type="ARBA" id="ARBA00008000"/>
    </source>
</evidence>
<dbReference type="Gene3D" id="3.30.70.2190">
    <property type="match status" value="1"/>
</dbReference>
<evidence type="ECO:0000256" key="7">
    <source>
        <dbReference type="ARBA" id="ARBA00022827"/>
    </source>
</evidence>
<keyword evidence="6" id="KW-0285">Flavoprotein</keyword>
<keyword evidence="10" id="KW-0333">Golgi apparatus</keyword>
<dbReference type="FunFam" id="3.90.550.10:FF:000029">
    <property type="entry name" value="Polypeptide N-acetylgalactosaminyltransferase"/>
    <property type="match status" value="1"/>
</dbReference>
<evidence type="ECO:0000256" key="15">
    <source>
        <dbReference type="ARBA" id="ARBA00045410"/>
    </source>
</evidence>
<dbReference type="CDD" id="cd02510">
    <property type="entry name" value="pp-GalNAc-T"/>
    <property type="match status" value="1"/>
</dbReference>
<dbReference type="GO" id="GO:0005739">
    <property type="term" value="C:mitochondrion"/>
    <property type="evidence" value="ECO:0007669"/>
    <property type="project" value="TreeGrafter"/>
</dbReference>
<organism evidence="19 20">
    <name type="scientific">Parastrongyloides trichosuri</name>
    <name type="common">Possum-specific nematode worm</name>
    <dbReference type="NCBI Taxonomy" id="131310"/>
    <lineage>
        <taxon>Eukaryota</taxon>
        <taxon>Metazoa</taxon>
        <taxon>Ecdysozoa</taxon>
        <taxon>Nematoda</taxon>
        <taxon>Chromadorea</taxon>
        <taxon>Rhabditida</taxon>
        <taxon>Tylenchina</taxon>
        <taxon>Panagrolaimomorpha</taxon>
        <taxon>Strongyloidoidea</taxon>
        <taxon>Strongyloididae</taxon>
        <taxon>Parastrongyloides</taxon>
    </lineage>
</organism>
<evidence type="ECO:0000256" key="10">
    <source>
        <dbReference type="ARBA" id="ARBA00023034"/>
    </source>
</evidence>
<comment type="subcellular location">
    <subcellularLocation>
        <location evidence="3">Golgi apparatus membrane</location>
        <topology evidence="3">Single-pass type II membrane protein</topology>
    </subcellularLocation>
</comment>
<dbReference type="Pfam" id="PF00535">
    <property type="entry name" value="Glycos_transf_2"/>
    <property type="match status" value="1"/>
</dbReference>
<evidence type="ECO:0000256" key="17">
    <source>
        <dbReference type="SAM" id="Phobius"/>
    </source>
</evidence>
<dbReference type="InterPro" id="IPR000772">
    <property type="entry name" value="Ricin_B_lectin"/>
</dbReference>
<evidence type="ECO:0000256" key="2">
    <source>
        <dbReference type="ARBA" id="ARBA00001974"/>
    </source>
</evidence>
<dbReference type="SUPFAM" id="SSF55103">
    <property type="entry name" value="FAD-linked oxidases, C-terminal domain"/>
    <property type="match status" value="1"/>
</dbReference>
<dbReference type="InterPro" id="IPR035992">
    <property type="entry name" value="Ricin_B-like_lectins"/>
</dbReference>
<dbReference type="Gene3D" id="3.30.43.10">
    <property type="entry name" value="Uridine Diphospho-n-acetylenolpyruvylglucosamine Reductase, domain 2"/>
    <property type="match status" value="1"/>
</dbReference>
<dbReference type="GO" id="GO:0071949">
    <property type="term" value="F:FAD binding"/>
    <property type="evidence" value="ECO:0007669"/>
    <property type="project" value="InterPro"/>
</dbReference>
<evidence type="ECO:0000256" key="14">
    <source>
        <dbReference type="ARBA" id="ARBA00039639"/>
    </source>
</evidence>
<dbReference type="PANTHER" id="PTHR43716:SF1">
    <property type="entry name" value="D-2-HYDROXYGLUTARATE DEHYDROGENASE, MITOCHONDRIAL"/>
    <property type="match status" value="1"/>
</dbReference>
<dbReference type="InterPro" id="IPR029044">
    <property type="entry name" value="Nucleotide-diphossugar_trans"/>
</dbReference>
<dbReference type="Gene3D" id="3.30.465.10">
    <property type="match status" value="1"/>
</dbReference>
<keyword evidence="12" id="KW-0464">Manganese</keyword>
<dbReference type="InterPro" id="IPR016169">
    <property type="entry name" value="FAD-bd_PCMH_sub2"/>
</dbReference>
<dbReference type="Gene3D" id="1.10.45.10">
    <property type="entry name" value="Vanillyl-alcohol Oxidase, Chain A, domain 4"/>
    <property type="match status" value="1"/>
</dbReference>
<keyword evidence="7" id="KW-0274">FAD</keyword>
<dbReference type="InterPro" id="IPR006094">
    <property type="entry name" value="Oxid_FAD_bind_N"/>
</dbReference>
<feature type="transmembrane region" description="Helical" evidence="17">
    <location>
        <begin position="504"/>
        <end position="524"/>
    </location>
</feature>
<comment type="cofactor">
    <cofactor evidence="2">
        <name>FAD</name>
        <dbReference type="ChEBI" id="CHEBI:57692"/>
    </cofactor>
</comment>
<dbReference type="GO" id="GO:0000139">
    <property type="term" value="C:Golgi membrane"/>
    <property type="evidence" value="ECO:0007669"/>
    <property type="project" value="UniProtKB-SubCell"/>
</dbReference>
<reference evidence="20" key="1">
    <citation type="submission" date="2017-02" db="UniProtKB">
        <authorList>
            <consortium name="WormBaseParasite"/>
        </authorList>
    </citation>
    <scope>IDENTIFICATION</scope>
</reference>
<comment type="similarity">
    <text evidence="4">Belongs to the glycosyltransferase 2 family. GalNAc-T subfamily.</text>
</comment>
<dbReference type="InterPro" id="IPR016166">
    <property type="entry name" value="FAD-bd_PCMH"/>
</dbReference>
<comment type="function">
    <text evidence="15">Catalyzes the oxidation of D-2-hydroxyglutarate (D-2-HG) to alpha-ketoglutarate. Also catalyzes the oxidation of other D-2-hydroxyacids, such as D-malate (D-MAL) and D-lactate (D-LAC). Exhibits high activities towards D-2-HG and D-MAL but a very weak activity towards D-LAC.</text>
</comment>
<evidence type="ECO:0000259" key="18">
    <source>
        <dbReference type="PROSITE" id="PS51387"/>
    </source>
</evidence>
<dbReference type="PROSITE" id="PS50231">
    <property type="entry name" value="RICIN_B_LECTIN"/>
    <property type="match status" value="1"/>
</dbReference>
<dbReference type="Pfam" id="PF02913">
    <property type="entry name" value="FAD-oxidase_C"/>
    <property type="match status" value="1"/>
</dbReference>
<dbReference type="InterPro" id="IPR016171">
    <property type="entry name" value="Vanillyl_alc_oxidase_C-sub2"/>
</dbReference>
<dbReference type="FunFam" id="3.30.43.10:FF:000011">
    <property type="entry name" value="D-lactate dehydrogenase (Cytochrome)"/>
    <property type="match status" value="1"/>
</dbReference>
<evidence type="ECO:0000313" key="19">
    <source>
        <dbReference type="Proteomes" id="UP000038045"/>
    </source>
</evidence>
<evidence type="ECO:0000256" key="13">
    <source>
        <dbReference type="ARBA" id="ARBA00039003"/>
    </source>
</evidence>
<dbReference type="Gene3D" id="3.90.550.10">
    <property type="entry name" value="Spore Coat Polysaccharide Biosynthesis Protein SpsA, Chain A"/>
    <property type="match status" value="1"/>
</dbReference>
<dbReference type="Proteomes" id="UP000038045">
    <property type="component" value="Unplaced"/>
</dbReference>
<keyword evidence="17" id="KW-0472">Membrane</keyword>
<dbReference type="Gene3D" id="2.80.10.50">
    <property type="match status" value="1"/>
</dbReference>
<evidence type="ECO:0000256" key="12">
    <source>
        <dbReference type="ARBA" id="ARBA00023211"/>
    </source>
</evidence>
<evidence type="ECO:0000256" key="16">
    <source>
        <dbReference type="ARBA" id="ARBA00049267"/>
    </source>
</evidence>
<dbReference type="InterPro" id="IPR016167">
    <property type="entry name" value="FAD-bd_PCMH_sub1"/>
</dbReference>
<keyword evidence="17" id="KW-1133">Transmembrane helix</keyword>
<protein>
    <recommendedName>
        <fullName evidence="14">D-2-hydroxyglutarate dehydrogenase, mitochondrial</fullName>
        <ecNumber evidence="13">1.1.99.39</ecNumber>
    </recommendedName>
</protein>
<comment type="similarity">
    <text evidence="5">Belongs to the FAD-binding oxidoreductase/transferase type 4 family.</text>
</comment>
<evidence type="ECO:0000256" key="11">
    <source>
        <dbReference type="ARBA" id="ARBA00023180"/>
    </source>
</evidence>
<dbReference type="GO" id="GO:0051990">
    <property type="term" value="F:(R)-2-hydroxyglutarate dehydrogenase activity"/>
    <property type="evidence" value="ECO:0007669"/>
    <property type="project" value="UniProtKB-EC"/>
</dbReference>
<evidence type="ECO:0000256" key="6">
    <source>
        <dbReference type="ARBA" id="ARBA00022630"/>
    </source>
</evidence>
<evidence type="ECO:0000256" key="1">
    <source>
        <dbReference type="ARBA" id="ARBA00001936"/>
    </source>
</evidence>
<feature type="domain" description="FAD-binding PCMH-type" evidence="18">
    <location>
        <begin position="60"/>
        <end position="241"/>
    </location>
</feature>
<dbReference type="InterPro" id="IPR051264">
    <property type="entry name" value="FAD-oxidored/transferase_4"/>
</dbReference>
<dbReference type="FunFam" id="3.30.70.2190:FF:000001">
    <property type="entry name" value="D-2-hydroxyglutarate dehydrogenase mitochondrial"/>
    <property type="match status" value="1"/>
</dbReference>
<proteinExistence type="inferred from homology"/>
<dbReference type="CDD" id="cd23439">
    <property type="entry name" value="beta-trefoil_Ricin_GALNT10-like"/>
    <property type="match status" value="1"/>
</dbReference>
<keyword evidence="19" id="KW-1185">Reference proteome</keyword>
<evidence type="ECO:0000256" key="3">
    <source>
        <dbReference type="ARBA" id="ARBA00004323"/>
    </source>
</evidence>
<dbReference type="STRING" id="131310.A0A0N4ZEA8"/>
<dbReference type="EC" id="1.1.99.39" evidence="13"/>
<comment type="cofactor">
    <cofactor evidence="1">
        <name>Mn(2+)</name>
        <dbReference type="ChEBI" id="CHEBI:29035"/>
    </cofactor>
</comment>
<evidence type="ECO:0000256" key="9">
    <source>
        <dbReference type="ARBA" id="ARBA00023002"/>
    </source>
</evidence>
<keyword evidence="17" id="KW-0812">Transmembrane</keyword>
<name>A0A0N4ZEA8_PARTI</name>
<keyword evidence="9" id="KW-0560">Oxidoreductase</keyword>
<dbReference type="UniPathway" id="UPA00378"/>
<dbReference type="SUPFAM" id="SSF50370">
    <property type="entry name" value="Ricin B-like lectins"/>
    <property type="match status" value="1"/>
</dbReference>
<dbReference type="SMART" id="SM00458">
    <property type="entry name" value="RICIN"/>
    <property type="match status" value="1"/>
</dbReference>
<dbReference type="InterPro" id="IPR045885">
    <property type="entry name" value="GalNAc-T"/>
</dbReference>
<comment type="catalytic activity">
    <reaction evidence="16">
        <text>(R)-malate + A = oxaloacetate + AH2</text>
        <dbReference type="Rhea" id="RHEA:67460"/>
        <dbReference type="ChEBI" id="CHEBI:13193"/>
        <dbReference type="ChEBI" id="CHEBI:15588"/>
        <dbReference type="ChEBI" id="CHEBI:16452"/>
        <dbReference type="ChEBI" id="CHEBI:17499"/>
    </reaction>
    <physiologicalReaction direction="left-to-right" evidence="16">
        <dbReference type="Rhea" id="RHEA:67461"/>
    </physiologicalReaction>
</comment>
<dbReference type="SUPFAM" id="SSF53448">
    <property type="entry name" value="Nucleotide-diphospho-sugar transferases"/>
    <property type="match status" value="1"/>
</dbReference>
<dbReference type="InterPro" id="IPR016164">
    <property type="entry name" value="FAD-linked_Oxase-like_C"/>
</dbReference>
<evidence type="ECO:0000313" key="20">
    <source>
        <dbReference type="WBParaSite" id="PTRK_0000596200.1"/>
    </source>
</evidence>
<dbReference type="Pfam" id="PF00652">
    <property type="entry name" value="Ricin_B_lectin"/>
    <property type="match status" value="1"/>
</dbReference>
<keyword evidence="11" id="KW-0325">Glycoprotein</keyword>
<dbReference type="PANTHER" id="PTHR43716">
    <property type="entry name" value="D-2-HYDROXYGLUTARATE DEHYDROGENASE, MITOCHONDRIAL"/>
    <property type="match status" value="1"/>
</dbReference>
<sequence length="1111" mass="126915">MFKQLIKASIFNKVSYSSLIRRPFKRLTNNDINNFKSILGSDYVKEKELDNYNQDWMKWYKGKSECVLLPNTTEEISEIIKYCYQENIAIVPQSGNTGLVGGSIPIFDEVILSLKRLRNNFYFDAASGIIECDAGYILEEINQKLEEYNYMMPIDLGAKGSCFIGGNVATCAGGIRLIRYGNIHANILGLDAVIADKNGSILKMGSKLRKDNTDLHLAHLFVGSEGQLGIITNVKMLAVPIPKNISTSFLSVKTFNDCKEILRLAKMHLNENLSSFEFLDHDTLECVNEFSKISIVFNETPNFALLIEVAGSDGDYISNRMESFLSQCYDKNLIVDGVVTNGINEAKNIWSIREGAPLSVPKEGYVYKYDISLPIQYFYELNNMLKKRLEKDKEKLGILRICSYGHLGDGNVHLNIICKQSTNDIYERVHPHIYDWIAAHNGSISAEHGIGQLKKSYMPIGKNLTQVLTSKALKNFFDPKGILNPYKFSVIMIRVLRYFPKKKVISFLLYGLVFFTIFCIMYTLRKSSYIQTNWVSRNEEILMAKFVRDEALAGRSIGENPFEEYKSLPKKDWHDYKGMEEDSKRVGNGEQGKPFAVPNDTPDIEKKRDKLYRVNGYDAYVSDLIPLNRSIKDIRHPECKNVKYVSKLPTVSVIFPFHNEHKSTILRSVYSILNRSPKGVVTQIVLVNDASTKPELNEPLNEELKERGLSNVVQMIINKKREGLIRARQIGAFDAIGEILVFLDAHSEANYNWLPPLIEPIIMDYKTIVCPFVDVIDCNTYEYRAQDEGARGSFDWNFNYKRLPLTKKDKQNPTKPFPSPVMAGGYFAISAKWFWELGGYDEGLDIWGGEQYELSFKTWQCHGSMVDAPCSRIGHIYRCKYVPFPNPGIGDFVSRNYKRVAVVWMDEYAKYLYKRKPVIEKTDPGNISKQLAVRERLNCKSFDWFMKNVAFDQDKYYPAIEPDDSANGTIVNLDSGLCIDATNLKKNDQLRVQKCGGGRQIFALYYRNDIRIKRTQDCLDSSSSNDGNPVVLFPCHGMGGNQRFTYDVESKQIIHKISGNCLEANSDGTGSGNVFTSECDYSKKSQKWKFSYYNKKLIEERRKFPDRDFDE</sequence>
<accession>A0A0N4ZEA8</accession>
<dbReference type="SUPFAM" id="SSF56176">
    <property type="entry name" value="FAD-binding/transporter-associated domain-like"/>
    <property type="match status" value="1"/>
</dbReference>
<dbReference type="InterPro" id="IPR001173">
    <property type="entry name" value="Glyco_trans_2-like"/>
</dbReference>
<dbReference type="PROSITE" id="PS51387">
    <property type="entry name" value="FAD_PCMH"/>
    <property type="match status" value="1"/>
</dbReference>
<keyword evidence="8" id="KW-0735">Signal-anchor</keyword>
<dbReference type="AlphaFoldDB" id="A0A0N4ZEA8"/>
<dbReference type="WBParaSite" id="PTRK_0000596200.1">
    <property type="protein sequence ID" value="PTRK_0000596200.1"/>
    <property type="gene ID" value="PTRK_0000596200"/>
</dbReference>
<evidence type="ECO:0000256" key="8">
    <source>
        <dbReference type="ARBA" id="ARBA00022968"/>
    </source>
</evidence>
<evidence type="ECO:0000256" key="4">
    <source>
        <dbReference type="ARBA" id="ARBA00005680"/>
    </source>
</evidence>
<dbReference type="Pfam" id="PF01565">
    <property type="entry name" value="FAD_binding_4"/>
    <property type="match status" value="1"/>
</dbReference>
<dbReference type="InterPro" id="IPR036318">
    <property type="entry name" value="FAD-bd_PCMH-like_sf"/>
</dbReference>
<dbReference type="Gene3D" id="3.30.70.2740">
    <property type="match status" value="1"/>
</dbReference>